<dbReference type="PANTHER" id="PTHR22100:SF13">
    <property type="entry name" value="WINGS APART-LIKE PROTEIN HOMOLOG"/>
    <property type="match status" value="1"/>
</dbReference>
<evidence type="ECO:0000256" key="1">
    <source>
        <dbReference type="ARBA" id="ARBA00006854"/>
    </source>
</evidence>
<feature type="compositionally biased region" description="Polar residues" evidence="2">
    <location>
        <begin position="137"/>
        <end position="147"/>
    </location>
</feature>
<dbReference type="InterPro" id="IPR011989">
    <property type="entry name" value="ARM-like"/>
</dbReference>
<organism evidence="4 5">
    <name type="scientific">Anaeromyces robustus</name>
    <dbReference type="NCBI Taxonomy" id="1754192"/>
    <lineage>
        <taxon>Eukaryota</taxon>
        <taxon>Fungi</taxon>
        <taxon>Fungi incertae sedis</taxon>
        <taxon>Chytridiomycota</taxon>
        <taxon>Chytridiomycota incertae sedis</taxon>
        <taxon>Neocallimastigomycetes</taxon>
        <taxon>Neocallimastigales</taxon>
        <taxon>Neocallimastigaceae</taxon>
        <taxon>Anaeromyces</taxon>
    </lineage>
</organism>
<evidence type="ECO:0000313" key="4">
    <source>
        <dbReference type="EMBL" id="ORX80486.1"/>
    </source>
</evidence>
<evidence type="ECO:0000259" key="3">
    <source>
        <dbReference type="PROSITE" id="PS51271"/>
    </source>
</evidence>
<dbReference type="Proteomes" id="UP000193944">
    <property type="component" value="Unassembled WGS sequence"/>
</dbReference>
<comment type="similarity">
    <text evidence="1">Belongs to the WAPL family.</text>
</comment>
<evidence type="ECO:0000313" key="5">
    <source>
        <dbReference type="Proteomes" id="UP000193944"/>
    </source>
</evidence>
<dbReference type="EMBL" id="MCFG01000144">
    <property type="protein sequence ID" value="ORX80486.1"/>
    <property type="molecule type" value="Genomic_DNA"/>
</dbReference>
<proteinExistence type="inferred from homology"/>
<feature type="domain" description="WAPL" evidence="3">
    <location>
        <begin position="241"/>
        <end position="350"/>
    </location>
</feature>
<comment type="caution">
    <text evidence="4">The sequence shown here is derived from an EMBL/GenBank/DDBJ whole genome shotgun (WGS) entry which is preliminary data.</text>
</comment>
<reference evidence="4 5" key="1">
    <citation type="submission" date="2016-08" db="EMBL/GenBank/DDBJ databases">
        <title>A Parts List for Fungal Cellulosomes Revealed by Comparative Genomics.</title>
        <authorList>
            <consortium name="DOE Joint Genome Institute"/>
            <person name="Haitjema C.H."/>
            <person name="Gilmore S.P."/>
            <person name="Henske J.K."/>
            <person name="Solomon K.V."/>
            <person name="De Groot R."/>
            <person name="Kuo A."/>
            <person name="Mondo S.J."/>
            <person name="Salamov A.A."/>
            <person name="Labutti K."/>
            <person name="Zhao Z."/>
            <person name="Chiniquy J."/>
            <person name="Barry K."/>
            <person name="Brewer H.M."/>
            <person name="Purvine S.O."/>
            <person name="Wright A.T."/>
            <person name="Boxma B."/>
            <person name="Van Alen T."/>
            <person name="Hackstein J.H."/>
            <person name="Baker S.E."/>
            <person name="Grigoriev I.V."/>
            <person name="O'Malley M.A."/>
        </authorList>
    </citation>
    <scope>NUCLEOTIDE SEQUENCE [LARGE SCALE GENOMIC DNA]</scope>
    <source>
        <strain evidence="4 5">S4</strain>
    </source>
</reference>
<sequence length="846" mass="96837">MLDLESNNYIMEELEDTFTSSTPKIPRTSNIITNNNIENKALSDISSEEDELNLTSTPSISKSYSLSILPESRVKRMKSSHLKKSKSLGNIYDSSTSLNFNYQDDENSSSTLISRMKSKSGNENDKDNDDDVNSLKRSYSAQSQFSDTDNKKNDKVINSEIKLLDGSSINVPILFFKKKKKRIGHDGDATAVLTGVDEGENKNNHFYRKTYQNVGSLVKNDDPYDGPYVAMSKMFDDSESEEEDLDSSNKNKKIKSLFELKELGENKKFKDEIDYLLDGLSEKQTTTAKRLSCIDLCKKLSESDFILNLRAYGYISQIYKILSNEKDKIIQLCLIYFIYTLFQDEGSLDIIIQENDCLPLLIKFLRIKDEYISIEKLKNTKEKICMKEIRKVMEESEHFENMTISFQLISMKCLIQLIDPSSSVDIKNDLKEMLFTNNFGNDKILSSPSIASSLTCIDILTNRLKTYTNYFEKTYQQWKSEVESQKKNIPFPFDYEHLENINTSLKLFELLNKENDLELSLIVKSKISSLIIQLLHHYLTIIYNDHDVIDEAGSQFLLNSIRVLINFFNEAKEAEFHASIHSENNPQNSILTEEQYIELFKVLLVYIDQFSPLLEENKKTKLQDIFLLIIGLLINATEHNEKCRFLIAQLYLGKSCSYNPKIKKNKWMPCRFGCHCSEEESRSFLEIIVENYSNIVKTENYILASYLAILIGFLCLHPENKVNIKKYLYENSFSTIIQILEQFIQLNTLSQEFASPSLGFNPSALINGGGNSDHDNGNGSLISPLGQSMLDFSSFSFPMDNLDSGLDLGLINGNGMTPLSLKKDRKQDNDSTTESFLKVIKVLKQE</sequence>
<reference evidence="4 5" key="2">
    <citation type="submission" date="2016-08" db="EMBL/GenBank/DDBJ databases">
        <title>Pervasive Adenine N6-methylation of Active Genes in Fungi.</title>
        <authorList>
            <consortium name="DOE Joint Genome Institute"/>
            <person name="Mondo S.J."/>
            <person name="Dannebaum R.O."/>
            <person name="Kuo R.C."/>
            <person name="Labutti K."/>
            <person name="Haridas S."/>
            <person name="Kuo A."/>
            <person name="Salamov A."/>
            <person name="Ahrendt S.R."/>
            <person name="Lipzen A."/>
            <person name="Sullivan W."/>
            <person name="Andreopoulos W.B."/>
            <person name="Clum A."/>
            <person name="Lindquist E."/>
            <person name="Daum C."/>
            <person name="Ramamoorthy G.K."/>
            <person name="Gryganskyi A."/>
            <person name="Culley D."/>
            <person name="Magnuson J.K."/>
            <person name="James T.Y."/>
            <person name="O'Malley M.A."/>
            <person name="Stajich J.E."/>
            <person name="Spatafora J.W."/>
            <person name="Visel A."/>
            <person name="Grigoriev I.V."/>
        </authorList>
    </citation>
    <scope>NUCLEOTIDE SEQUENCE [LARGE SCALE GENOMIC DNA]</scope>
    <source>
        <strain evidence="4 5">S4</strain>
    </source>
</reference>
<dbReference type="InterPro" id="IPR039874">
    <property type="entry name" value="WAPL"/>
</dbReference>
<name>A0A1Y1X550_9FUNG</name>
<feature type="region of interest" description="Disordered" evidence="2">
    <location>
        <begin position="117"/>
        <end position="151"/>
    </location>
</feature>
<keyword evidence="5" id="KW-1185">Reference proteome</keyword>
<gene>
    <name evidence="4" type="ORF">BCR32DRAFT_268854</name>
</gene>
<dbReference type="InterPro" id="IPR012502">
    <property type="entry name" value="WAPL_dom"/>
</dbReference>
<evidence type="ECO:0000256" key="2">
    <source>
        <dbReference type="SAM" id="MobiDB-lite"/>
    </source>
</evidence>
<protein>
    <recommendedName>
        <fullName evidence="3">WAPL domain-containing protein</fullName>
    </recommendedName>
</protein>
<dbReference type="AlphaFoldDB" id="A0A1Y1X550"/>
<dbReference type="OrthoDB" id="78088at2759"/>
<accession>A0A1Y1X550</accession>
<dbReference type="Gene3D" id="1.25.10.10">
    <property type="entry name" value="Leucine-rich Repeat Variant"/>
    <property type="match status" value="1"/>
</dbReference>
<dbReference type="PROSITE" id="PS51271">
    <property type="entry name" value="WAPL"/>
    <property type="match status" value="1"/>
</dbReference>
<dbReference type="Pfam" id="PF07814">
    <property type="entry name" value="WAPL"/>
    <property type="match status" value="1"/>
</dbReference>
<dbReference type="InterPro" id="IPR022771">
    <property type="entry name" value="WAPL_C"/>
</dbReference>
<dbReference type="STRING" id="1754192.A0A1Y1X550"/>
<dbReference type="PANTHER" id="PTHR22100">
    <property type="entry name" value="WINGS APART-LIKE PROTEIN HOMOLOG"/>
    <property type="match status" value="1"/>
</dbReference>